<dbReference type="Pfam" id="PF13407">
    <property type="entry name" value="Peripla_BP_4"/>
    <property type="match status" value="1"/>
</dbReference>
<dbReference type="PROSITE" id="PS00041">
    <property type="entry name" value="HTH_ARAC_FAMILY_1"/>
    <property type="match status" value="1"/>
</dbReference>
<dbReference type="Pfam" id="PF00512">
    <property type="entry name" value="HisKA"/>
    <property type="match status" value="1"/>
</dbReference>
<dbReference type="PRINTS" id="PR00344">
    <property type="entry name" value="BCTRLSENSOR"/>
</dbReference>
<dbReference type="InterPro" id="IPR003594">
    <property type="entry name" value="HATPase_dom"/>
</dbReference>
<keyword evidence="4" id="KW-0805">Transcription regulation</keyword>
<comment type="catalytic activity">
    <reaction evidence="1">
        <text>ATP + protein L-histidine = ADP + protein N-phospho-L-histidine.</text>
        <dbReference type="EC" id="2.7.13.3"/>
    </reaction>
</comment>
<dbReference type="InterPro" id="IPR004358">
    <property type="entry name" value="Sig_transdc_His_kin-like_C"/>
</dbReference>
<evidence type="ECO:0000256" key="1">
    <source>
        <dbReference type="ARBA" id="ARBA00000085"/>
    </source>
</evidence>
<dbReference type="Proteomes" id="UP001143545">
    <property type="component" value="Unassembled WGS sequence"/>
</dbReference>
<organism evidence="12 13">
    <name type="scientific">Neptunitalea chrysea</name>
    <dbReference type="NCBI Taxonomy" id="1647581"/>
    <lineage>
        <taxon>Bacteria</taxon>
        <taxon>Pseudomonadati</taxon>
        <taxon>Bacteroidota</taxon>
        <taxon>Flavobacteriia</taxon>
        <taxon>Flavobacteriales</taxon>
        <taxon>Flavobacteriaceae</taxon>
        <taxon>Neptunitalea</taxon>
    </lineage>
</organism>
<evidence type="ECO:0000259" key="10">
    <source>
        <dbReference type="PROSITE" id="PS50109"/>
    </source>
</evidence>
<dbReference type="SUPFAM" id="SSF46689">
    <property type="entry name" value="Homeodomain-like"/>
    <property type="match status" value="1"/>
</dbReference>
<evidence type="ECO:0000256" key="7">
    <source>
        <dbReference type="PROSITE-ProRule" id="PRU00169"/>
    </source>
</evidence>
<dbReference type="EC" id="2.7.13.3" evidence="2"/>
<dbReference type="PANTHER" id="PTHR43547:SF2">
    <property type="entry name" value="HYBRID SIGNAL TRANSDUCTION HISTIDINE KINASE C"/>
    <property type="match status" value="1"/>
</dbReference>
<dbReference type="GO" id="GO:0043565">
    <property type="term" value="F:sequence-specific DNA binding"/>
    <property type="evidence" value="ECO:0007669"/>
    <property type="project" value="InterPro"/>
</dbReference>
<keyword evidence="12" id="KW-0418">Kinase</keyword>
<accession>A0A9W6B806</accession>
<keyword evidence="12" id="KW-0808">Transferase</keyword>
<evidence type="ECO:0000256" key="3">
    <source>
        <dbReference type="ARBA" id="ARBA00022553"/>
    </source>
</evidence>
<dbReference type="CDD" id="cd00082">
    <property type="entry name" value="HisKA"/>
    <property type="match status" value="1"/>
</dbReference>
<dbReference type="InterPro" id="IPR005467">
    <property type="entry name" value="His_kinase_dom"/>
</dbReference>
<dbReference type="SUPFAM" id="SSF52172">
    <property type="entry name" value="CheY-like"/>
    <property type="match status" value="1"/>
</dbReference>
<gene>
    <name evidence="12" type="ORF">NBRC110019_26230</name>
</gene>
<comment type="caution">
    <text evidence="12">The sequence shown here is derived from an EMBL/GenBank/DDBJ whole genome shotgun (WGS) entry which is preliminary data.</text>
</comment>
<dbReference type="AlphaFoldDB" id="A0A9W6B806"/>
<evidence type="ECO:0000256" key="4">
    <source>
        <dbReference type="ARBA" id="ARBA00023015"/>
    </source>
</evidence>
<reference evidence="12" key="1">
    <citation type="submission" date="2022-07" db="EMBL/GenBank/DDBJ databases">
        <title>Taxonomy of Novel Oxalotrophic and Methylotrophic Bacteria.</title>
        <authorList>
            <person name="Sahin N."/>
            <person name="Tani A."/>
        </authorList>
    </citation>
    <scope>NUCLEOTIDE SEQUENCE</scope>
    <source>
        <strain evidence="12">AM327</strain>
    </source>
</reference>
<evidence type="ECO:0000313" key="12">
    <source>
        <dbReference type="EMBL" id="GLB53582.1"/>
    </source>
</evidence>
<dbReference type="Pfam" id="PF02518">
    <property type="entry name" value="HATPase_c"/>
    <property type="match status" value="1"/>
</dbReference>
<keyword evidence="3 7" id="KW-0597">Phosphoprotein</keyword>
<dbReference type="InterPro" id="IPR036097">
    <property type="entry name" value="HisK_dim/P_sf"/>
</dbReference>
<dbReference type="Gene3D" id="1.10.10.60">
    <property type="entry name" value="Homeodomain-like"/>
    <property type="match status" value="1"/>
</dbReference>
<feature type="domain" description="Response regulatory" evidence="11">
    <location>
        <begin position="675"/>
        <end position="789"/>
    </location>
</feature>
<dbReference type="RefSeq" id="WP_281755650.1">
    <property type="nucleotide sequence ID" value="NZ_BRVP01000020.1"/>
</dbReference>
<dbReference type="SUPFAM" id="SSF55874">
    <property type="entry name" value="ATPase domain of HSP90 chaperone/DNA topoisomerase II/histidine kinase"/>
    <property type="match status" value="1"/>
</dbReference>
<dbReference type="EMBL" id="BRVP01000020">
    <property type="protein sequence ID" value="GLB53582.1"/>
    <property type="molecule type" value="Genomic_DNA"/>
</dbReference>
<evidence type="ECO:0000256" key="2">
    <source>
        <dbReference type="ARBA" id="ARBA00012438"/>
    </source>
</evidence>
<dbReference type="GO" id="GO:0000155">
    <property type="term" value="F:phosphorelay sensor kinase activity"/>
    <property type="evidence" value="ECO:0007669"/>
    <property type="project" value="InterPro"/>
</dbReference>
<evidence type="ECO:0000259" key="9">
    <source>
        <dbReference type="PROSITE" id="PS01124"/>
    </source>
</evidence>
<dbReference type="PROSITE" id="PS50109">
    <property type="entry name" value="HIS_KIN"/>
    <property type="match status" value="1"/>
</dbReference>
<feature type="domain" description="HTH araC/xylS-type" evidence="9">
    <location>
        <begin position="822"/>
        <end position="921"/>
    </location>
</feature>
<feature type="domain" description="Histidine kinase" evidence="10">
    <location>
        <begin position="415"/>
        <end position="629"/>
    </location>
</feature>
<dbReference type="SUPFAM" id="SSF47384">
    <property type="entry name" value="Homodimeric domain of signal transducing histidine kinase"/>
    <property type="match status" value="1"/>
</dbReference>
<dbReference type="SMART" id="SM00342">
    <property type="entry name" value="HTH_ARAC"/>
    <property type="match status" value="1"/>
</dbReference>
<keyword evidence="13" id="KW-1185">Reference proteome</keyword>
<dbReference type="CDD" id="cd06308">
    <property type="entry name" value="PBP1_sensor_kinase-like"/>
    <property type="match status" value="1"/>
</dbReference>
<feature type="transmembrane region" description="Helical" evidence="8">
    <location>
        <begin position="349"/>
        <end position="369"/>
    </location>
</feature>
<dbReference type="Gene3D" id="3.40.50.2300">
    <property type="match status" value="3"/>
</dbReference>
<dbReference type="SMART" id="SM00388">
    <property type="entry name" value="HisKA"/>
    <property type="match status" value="1"/>
</dbReference>
<dbReference type="InterPro" id="IPR001789">
    <property type="entry name" value="Sig_transdc_resp-reg_receiver"/>
</dbReference>
<dbReference type="PANTHER" id="PTHR43547">
    <property type="entry name" value="TWO-COMPONENT HISTIDINE KINASE"/>
    <property type="match status" value="1"/>
</dbReference>
<dbReference type="SUPFAM" id="SSF53822">
    <property type="entry name" value="Periplasmic binding protein-like I"/>
    <property type="match status" value="1"/>
</dbReference>
<keyword evidence="5" id="KW-0238">DNA-binding</keyword>
<dbReference type="Pfam" id="PF12833">
    <property type="entry name" value="HTH_18"/>
    <property type="match status" value="1"/>
</dbReference>
<name>A0A9W6B806_9FLAO</name>
<dbReference type="PROSITE" id="PS50110">
    <property type="entry name" value="RESPONSE_REGULATORY"/>
    <property type="match status" value="1"/>
</dbReference>
<dbReference type="InterPro" id="IPR025997">
    <property type="entry name" value="SBP_2_dom"/>
</dbReference>
<dbReference type="InterPro" id="IPR018060">
    <property type="entry name" value="HTH_AraC"/>
</dbReference>
<feature type="modified residue" description="4-aspartylphosphate" evidence="7">
    <location>
        <position position="722"/>
    </location>
</feature>
<protein>
    <recommendedName>
        <fullName evidence="2">histidine kinase</fullName>
        <ecNumber evidence="2">2.7.13.3</ecNumber>
    </recommendedName>
</protein>
<evidence type="ECO:0000259" key="11">
    <source>
        <dbReference type="PROSITE" id="PS50110"/>
    </source>
</evidence>
<dbReference type="SMART" id="SM00387">
    <property type="entry name" value="HATPase_c"/>
    <property type="match status" value="1"/>
</dbReference>
<dbReference type="Gene3D" id="1.10.287.130">
    <property type="match status" value="1"/>
</dbReference>
<dbReference type="SMART" id="SM00448">
    <property type="entry name" value="REC"/>
    <property type="match status" value="1"/>
</dbReference>
<keyword evidence="8" id="KW-1133">Transmembrane helix</keyword>
<dbReference type="GO" id="GO:0003700">
    <property type="term" value="F:DNA-binding transcription factor activity"/>
    <property type="evidence" value="ECO:0007669"/>
    <property type="project" value="InterPro"/>
</dbReference>
<dbReference type="InterPro" id="IPR028082">
    <property type="entry name" value="Peripla_BP_I"/>
</dbReference>
<dbReference type="CDD" id="cd17574">
    <property type="entry name" value="REC_OmpR"/>
    <property type="match status" value="1"/>
</dbReference>
<sequence length="927" mass="104617">MGEIKKGYLKVFGMILGCLGLCIGCQSGSDRQEKDHIRIGFSQAMTTDEWRQQMDKSMKIEASLHPEVELMIADAHNDVATQIQDIQSLLDSDINVLIVSPIASEPITPIVKKAYKKGIPVLIVDRKIEGESYTAYLGADNIEIGRTAANYIVANQSGSGKIIEITGLKESSPAYERGLGFSQIIRDYPKVSVVATIDGDWEKGSVKEPLKKILAEFPDVEYVYAQNDRMALGAWEVAQSMGLEHQLKFVGVDGLNTPNGGIQLVKKGMLEATVLYPTGGNEALKLALQMYQGETVPRRNLLNSIIINKMNAELMENQMDKIDQQQYIIDSQQQAIRVQEAQYTTQRNLLFGLLFFCLGSIGLAAYSIYSTVFIKKKKKELELNNQTILQQKEELEVVTEKLQVSHRARSDFFTGMSHEFKTPLTLILGYTEALLQNPKLKDLHMVSDIRQVYYNSNRLYRLINQLLDFRKIEEQKLKLNVAEIELKPFLNQLSKFFATEALKRHIDFECSCEPETLVLHADRDYLDKIFFNLLSNAFKFTPDNGCITVQVQQIAGSEIVIRFRDSGIGIPESELSKVFQPFFQASNNHRNSSGIGLYLVKEYMELHGGRAAVHSKHGTEFVLHFLAGDAALPITTSGYQSVVGSLEGLMEGMAPLDITEGQPSPKILSSQERYTLLVIEDNRELVTFLENKLQDEFEVLVSDGSDALSKAQEEIPDVILCDVSLQYTNGFDISKQLKQDLRTSHIPILILSAFSNHESVLQGLESGIDMYLTKPFNFSVLRQSLHTVLFNREKLRYYFTHNIYKIQDNDAEFNSSEQKFLTKMNELIEANFENPDFTVESLAEALNVSRVQLYRKVKALLGHSISDHMNEMKLESAKVWLAAGKMNISEVAYKLGFSSPNYFSTTFKAKYGVSPREFQIQLRSTQH</sequence>
<keyword evidence="8" id="KW-0812">Transmembrane</keyword>
<dbReference type="PROSITE" id="PS01124">
    <property type="entry name" value="HTH_ARAC_FAMILY_2"/>
    <property type="match status" value="1"/>
</dbReference>
<evidence type="ECO:0000256" key="5">
    <source>
        <dbReference type="ARBA" id="ARBA00023125"/>
    </source>
</evidence>
<dbReference type="Pfam" id="PF00072">
    <property type="entry name" value="Response_reg"/>
    <property type="match status" value="1"/>
</dbReference>
<dbReference type="InterPro" id="IPR003661">
    <property type="entry name" value="HisK_dim/P_dom"/>
</dbReference>
<evidence type="ECO:0000313" key="13">
    <source>
        <dbReference type="Proteomes" id="UP001143545"/>
    </source>
</evidence>
<dbReference type="InterPro" id="IPR011006">
    <property type="entry name" value="CheY-like_superfamily"/>
</dbReference>
<dbReference type="InterPro" id="IPR018062">
    <property type="entry name" value="HTH_AraC-typ_CS"/>
</dbReference>
<proteinExistence type="predicted"/>
<keyword evidence="8" id="KW-0472">Membrane</keyword>
<evidence type="ECO:0000256" key="6">
    <source>
        <dbReference type="ARBA" id="ARBA00023163"/>
    </source>
</evidence>
<dbReference type="InterPro" id="IPR036890">
    <property type="entry name" value="HATPase_C_sf"/>
</dbReference>
<dbReference type="Gene3D" id="3.30.565.10">
    <property type="entry name" value="Histidine kinase-like ATPase, C-terminal domain"/>
    <property type="match status" value="1"/>
</dbReference>
<dbReference type="InterPro" id="IPR009057">
    <property type="entry name" value="Homeodomain-like_sf"/>
</dbReference>
<keyword evidence="6" id="KW-0804">Transcription</keyword>
<evidence type="ECO:0000256" key="8">
    <source>
        <dbReference type="SAM" id="Phobius"/>
    </source>
</evidence>